<dbReference type="SUPFAM" id="SSF46955">
    <property type="entry name" value="Putative DNA-binding domain"/>
    <property type="match status" value="1"/>
</dbReference>
<dbReference type="GO" id="GO:0003677">
    <property type="term" value="F:DNA binding"/>
    <property type="evidence" value="ECO:0007669"/>
    <property type="project" value="UniProtKB-KW"/>
</dbReference>
<sequence length="115" mass="13476">MGKIYITEASNKTGLSVETLRYYEKVGLIPRVERTDAGLRRYGETDCCWIEFIKCMRDAGVPIDVLVEYVLLYQQGESTRQKRSLMLAEQMRLLDEKIAELQRTREKLRMKITSH</sequence>
<dbReference type="CDD" id="cd01109">
    <property type="entry name" value="HTH_YyaN"/>
    <property type="match status" value="1"/>
</dbReference>
<dbReference type="PANTHER" id="PTHR30204:SF98">
    <property type="entry name" value="HTH-TYPE TRANSCRIPTIONAL REGULATOR ADHR"/>
    <property type="match status" value="1"/>
</dbReference>
<dbReference type="Pfam" id="PF13411">
    <property type="entry name" value="MerR_1"/>
    <property type="match status" value="1"/>
</dbReference>
<dbReference type="PRINTS" id="PR00040">
    <property type="entry name" value="HTHMERR"/>
</dbReference>
<accession>A0A645CBY4</accession>
<evidence type="ECO:0000313" key="3">
    <source>
        <dbReference type="EMBL" id="MPM74466.1"/>
    </source>
</evidence>
<dbReference type="InterPro" id="IPR047057">
    <property type="entry name" value="MerR_fam"/>
</dbReference>
<dbReference type="SMART" id="SM00422">
    <property type="entry name" value="HTH_MERR"/>
    <property type="match status" value="1"/>
</dbReference>
<gene>
    <name evidence="3" type="primary">adhR_12</name>
    <name evidence="3" type="ORF">SDC9_121454</name>
</gene>
<dbReference type="AlphaFoldDB" id="A0A645CBY4"/>
<protein>
    <submittedName>
        <fullName evidence="3">HTH-type transcriptional regulator AdhR</fullName>
    </submittedName>
</protein>
<comment type="caution">
    <text evidence="3">The sequence shown here is derived from an EMBL/GenBank/DDBJ whole genome shotgun (WGS) entry which is preliminary data.</text>
</comment>
<dbReference type="InterPro" id="IPR009061">
    <property type="entry name" value="DNA-bd_dom_put_sf"/>
</dbReference>
<organism evidence="3">
    <name type="scientific">bioreactor metagenome</name>
    <dbReference type="NCBI Taxonomy" id="1076179"/>
    <lineage>
        <taxon>unclassified sequences</taxon>
        <taxon>metagenomes</taxon>
        <taxon>ecological metagenomes</taxon>
    </lineage>
</organism>
<keyword evidence="1" id="KW-0238">DNA-binding</keyword>
<dbReference type="EMBL" id="VSSQ01025984">
    <property type="protein sequence ID" value="MPM74466.1"/>
    <property type="molecule type" value="Genomic_DNA"/>
</dbReference>
<evidence type="ECO:0000259" key="2">
    <source>
        <dbReference type="PROSITE" id="PS50937"/>
    </source>
</evidence>
<reference evidence="3" key="1">
    <citation type="submission" date="2019-08" db="EMBL/GenBank/DDBJ databases">
        <authorList>
            <person name="Kucharzyk K."/>
            <person name="Murdoch R.W."/>
            <person name="Higgins S."/>
            <person name="Loffler F."/>
        </authorList>
    </citation>
    <scope>NUCLEOTIDE SEQUENCE</scope>
</reference>
<dbReference type="PROSITE" id="PS50937">
    <property type="entry name" value="HTH_MERR_2"/>
    <property type="match status" value="1"/>
</dbReference>
<dbReference type="GO" id="GO:0003700">
    <property type="term" value="F:DNA-binding transcription factor activity"/>
    <property type="evidence" value="ECO:0007669"/>
    <property type="project" value="InterPro"/>
</dbReference>
<proteinExistence type="predicted"/>
<name>A0A645CBY4_9ZZZZ</name>
<dbReference type="PANTHER" id="PTHR30204">
    <property type="entry name" value="REDOX-CYCLING DRUG-SENSING TRANSCRIPTIONAL ACTIVATOR SOXR"/>
    <property type="match status" value="1"/>
</dbReference>
<feature type="domain" description="HTH merR-type" evidence="2">
    <location>
        <begin position="1"/>
        <end position="72"/>
    </location>
</feature>
<dbReference type="Gene3D" id="1.10.1660.10">
    <property type="match status" value="1"/>
</dbReference>
<dbReference type="InterPro" id="IPR000551">
    <property type="entry name" value="MerR-type_HTH_dom"/>
</dbReference>
<evidence type="ECO:0000256" key="1">
    <source>
        <dbReference type="ARBA" id="ARBA00023125"/>
    </source>
</evidence>